<evidence type="ECO:0000313" key="3">
    <source>
        <dbReference type="Proteomes" id="UP000789405"/>
    </source>
</evidence>
<dbReference type="Proteomes" id="UP000789405">
    <property type="component" value="Unassembled WGS sequence"/>
</dbReference>
<keyword evidence="3" id="KW-1185">Reference proteome</keyword>
<feature type="signal peptide" evidence="1">
    <location>
        <begin position="1"/>
        <end position="19"/>
    </location>
</feature>
<dbReference type="AlphaFoldDB" id="A0A9N9EV78"/>
<feature type="chain" id="PRO_5040242391" evidence="1">
    <location>
        <begin position="20"/>
        <end position="83"/>
    </location>
</feature>
<keyword evidence="1" id="KW-0732">Signal</keyword>
<evidence type="ECO:0000256" key="1">
    <source>
        <dbReference type="SAM" id="SignalP"/>
    </source>
</evidence>
<comment type="caution">
    <text evidence="2">The sequence shown here is derived from an EMBL/GenBank/DDBJ whole genome shotgun (WGS) entry which is preliminary data.</text>
</comment>
<organism evidence="2 3">
    <name type="scientific">Dentiscutata erythropus</name>
    <dbReference type="NCBI Taxonomy" id="1348616"/>
    <lineage>
        <taxon>Eukaryota</taxon>
        <taxon>Fungi</taxon>
        <taxon>Fungi incertae sedis</taxon>
        <taxon>Mucoromycota</taxon>
        <taxon>Glomeromycotina</taxon>
        <taxon>Glomeromycetes</taxon>
        <taxon>Diversisporales</taxon>
        <taxon>Gigasporaceae</taxon>
        <taxon>Dentiscutata</taxon>
    </lineage>
</organism>
<dbReference type="EMBL" id="CAJVPY010008273">
    <property type="protein sequence ID" value="CAG8693569.1"/>
    <property type="molecule type" value="Genomic_DNA"/>
</dbReference>
<proteinExistence type="predicted"/>
<evidence type="ECO:0000313" key="2">
    <source>
        <dbReference type="EMBL" id="CAG8693569.1"/>
    </source>
</evidence>
<sequence length="83" mass="9964">MYSLCLALLQFYLNQPVKQVKLKPQNQQIEHQINTTNTTYQQQFYPNQQVKQVQSKSQNQQIEHQINTTNTTYPTQQQQFYLN</sequence>
<gene>
    <name evidence="2" type="ORF">DERYTH_LOCUS12532</name>
</gene>
<reference evidence="2" key="1">
    <citation type="submission" date="2021-06" db="EMBL/GenBank/DDBJ databases">
        <authorList>
            <person name="Kallberg Y."/>
            <person name="Tangrot J."/>
            <person name="Rosling A."/>
        </authorList>
    </citation>
    <scope>NUCLEOTIDE SEQUENCE</scope>
    <source>
        <strain evidence="2">MA453B</strain>
    </source>
</reference>
<accession>A0A9N9EV78</accession>
<protein>
    <submittedName>
        <fullName evidence="2">1278_t:CDS:1</fullName>
    </submittedName>
</protein>
<name>A0A9N9EV78_9GLOM</name>